<protein>
    <submittedName>
        <fullName evidence="2">Acyl carrier protein NodF</fullName>
    </submittedName>
</protein>
<feature type="domain" description="Carrier" evidence="1">
    <location>
        <begin position="4"/>
        <end position="81"/>
    </location>
</feature>
<organism evidence="2 3">
    <name type="scientific">Hoeflea marina</name>
    <dbReference type="NCBI Taxonomy" id="274592"/>
    <lineage>
        <taxon>Bacteria</taxon>
        <taxon>Pseudomonadati</taxon>
        <taxon>Pseudomonadota</taxon>
        <taxon>Alphaproteobacteria</taxon>
        <taxon>Hyphomicrobiales</taxon>
        <taxon>Rhizobiaceae</taxon>
        <taxon>Hoeflea</taxon>
    </lineage>
</organism>
<dbReference type="EMBL" id="QGTR01000002">
    <property type="protein sequence ID" value="PWW01724.1"/>
    <property type="molecule type" value="Genomic_DNA"/>
</dbReference>
<comment type="caution">
    <text evidence="2">The sequence shown here is derived from an EMBL/GenBank/DDBJ whole genome shotgun (WGS) entry which is preliminary data.</text>
</comment>
<accession>A0A317PS61</accession>
<dbReference type="SUPFAM" id="SSF47336">
    <property type="entry name" value="ACP-like"/>
    <property type="match status" value="1"/>
</dbReference>
<evidence type="ECO:0000313" key="3">
    <source>
        <dbReference type="Proteomes" id="UP000246352"/>
    </source>
</evidence>
<sequence>MRNQEIFETTRRIIAERAELDPASITHDTALADLDIHSLDLTEIIFDIEESFNIEVELDTVAAWEKLKTVDNIVALVAVLTGKDA</sequence>
<name>A0A317PS61_9HYPH</name>
<dbReference type="InterPro" id="IPR036736">
    <property type="entry name" value="ACP-like_sf"/>
</dbReference>
<dbReference type="Proteomes" id="UP000246352">
    <property type="component" value="Unassembled WGS sequence"/>
</dbReference>
<dbReference type="PROSITE" id="PS50075">
    <property type="entry name" value="CARRIER"/>
    <property type="match status" value="1"/>
</dbReference>
<dbReference type="Gene3D" id="1.10.1200.10">
    <property type="entry name" value="ACP-like"/>
    <property type="match status" value="1"/>
</dbReference>
<evidence type="ECO:0000313" key="2">
    <source>
        <dbReference type="EMBL" id="PWW01724.1"/>
    </source>
</evidence>
<evidence type="ECO:0000259" key="1">
    <source>
        <dbReference type="PROSITE" id="PS50075"/>
    </source>
</evidence>
<dbReference type="InterPro" id="IPR009081">
    <property type="entry name" value="PP-bd_ACP"/>
</dbReference>
<dbReference type="AlphaFoldDB" id="A0A317PS61"/>
<dbReference type="RefSeq" id="WP_425351152.1">
    <property type="nucleotide sequence ID" value="NZ_QGTR01000002.1"/>
</dbReference>
<gene>
    <name evidence="2" type="ORF">DFR52_102388</name>
</gene>
<proteinExistence type="predicted"/>
<keyword evidence="3" id="KW-1185">Reference proteome</keyword>
<dbReference type="Pfam" id="PF00550">
    <property type="entry name" value="PP-binding"/>
    <property type="match status" value="1"/>
</dbReference>
<reference evidence="2 3" key="1">
    <citation type="submission" date="2018-05" db="EMBL/GenBank/DDBJ databases">
        <title>Genomic Encyclopedia of Type Strains, Phase IV (KMG-IV): sequencing the most valuable type-strain genomes for metagenomic binning, comparative biology and taxonomic classification.</title>
        <authorList>
            <person name="Goeker M."/>
        </authorList>
    </citation>
    <scope>NUCLEOTIDE SEQUENCE [LARGE SCALE GENOMIC DNA]</scope>
    <source>
        <strain evidence="2 3">DSM 16791</strain>
    </source>
</reference>